<protein>
    <submittedName>
        <fullName evidence="1">Uncharacterized protein</fullName>
    </submittedName>
</protein>
<reference evidence="2" key="1">
    <citation type="journal article" date="2013" name="Genome Announc.">
        <title>Draft Genome Sequence of Streptomyces bottropensis ATCC 25435, a Bottromycin-Producing Actinomycete.</title>
        <authorList>
            <person name="Zhang H."/>
            <person name="Zhou W."/>
            <person name="Zhuang Y."/>
            <person name="Liang X."/>
            <person name="Liu T."/>
        </authorList>
    </citation>
    <scope>NUCLEOTIDE SEQUENCE [LARGE SCALE GENOMIC DNA]</scope>
    <source>
        <strain evidence="2">ATCC 25435</strain>
    </source>
</reference>
<proteinExistence type="predicted"/>
<dbReference type="Proteomes" id="UP000030760">
    <property type="component" value="Unassembled WGS sequence"/>
</dbReference>
<name>M3EKV1_9ACTN</name>
<dbReference type="EMBL" id="KB405058">
    <property type="protein sequence ID" value="EMF57046.1"/>
    <property type="molecule type" value="Genomic_DNA"/>
</dbReference>
<evidence type="ECO:0000313" key="2">
    <source>
        <dbReference type="Proteomes" id="UP000030760"/>
    </source>
</evidence>
<organism evidence="1 2">
    <name type="scientific">Streptomyces bottropensis ATCC 25435</name>
    <dbReference type="NCBI Taxonomy" id="1054862"/>
    <lineage>
        <taxon>Bacteria</taxon>
        <taxon>Bacillati</taxon>
        <taxon>Actinomycetota</taxon>
        <taxon>Actinomycetes</taxon>
        <taxon>Kitasatosporales</taxon>
        <taxon>Streptomycetaceae</taxon>
        <taxon>Streptomyces</taxon>
    </lineage>
</organism>
<gene>
    <name evidence="1" type="ORF">SBD_1582</name>
</gene>
<accession>M3EKV1</accession>
<dbReference type="AlphaFoldDB" id="M3EKV1"/>
<sequence>MRQVVSRLQSRLAELGDCWGDDSMGKQGDSAAQFRAG</sequence>
<evidence type="ECO:0000313" key="1">
    <source>
        <dbReference type="EMBL" id="EMF57046.1"/>
    </source>
</evidence>